<name>A0ABY3BX74_9HYPH</name>
<dbReference type="EMBL" id="SGNZ01000001">
    <property type="protein sequence ID" value="TRA97238.1"/>
    <property type="molecule type" value="Genomic_DNA"/>
</dbReference>
<keyword evidence="2" id="KW-1185">Reference proteome</keyword>
<gene>
    <name evidence="1" type="ORF">EXN23_03165</name>
</gene>
<evidence type="ECO:0000313" key="1">
    <source>
        <dbReference type="EMBL" id="TRA97238.1"/>
    </source>
</evidence>
<dbReference type="Proteomes" id="UP000319481">
    <property type="component" value="Unassembled WGS sequence"/>
</dbReference>
<accession>A0ABY3BX74</accession>
<evidence type="ECO:0008006" key="3">
    <source>
        <dbReference type="Google" id="ProtNLM"/>
    </source>
</evidence>
<dbReference type="InterPro" id="IPR046734">
    <property type="entry name" value="DUF6626"/>
</dbReference>
<sequence length="99" mass="11596">MKIKDIYEALRADGLTSSQMEFSRIWLGRSPRYYSHLIAVDREPGLATLCGISWRLKRMRLDNYPALLDFQQKLASEIARRAVTDIRRHQKGSTKDREE</sequence>
<dbReference type="Pfam" id="PF20331">
    <property type="entry name" value="DUF6626"/>
    <property type="match status" value="1"/>
</dbReference>
<comment type="caution">
    <text evidence="1">The sequence shown here is derived from an EMBL/GenBank/DDBJ whole genome shotgun (WGS) entry which is preliminary data.</text>
</comment>
<proteinExistence type="predicted"/>
<organism evidence="1 2">
    <name type="scientific">Agrobacterium salinitolerans</name>
    <dbReference type="NCBI Taxonomy" id="1183413"/>
    <lineage>
        <taxon>Bacteria</taxon>
        <taxon>Pseudomonadati</taxon>
        <taxon>Pseudomonadota</taxon>
        <taxon>Alphaproteobacteria</taxon>
        <taxon>Hyphomicrobiales</taxon>
        <taxon>Rhizobiaceae</taxon>
        <taxon>Rhizobium/Agrobacterium group</taxon>
        <taxon>Agrobacterium</taxon>
    </lineage>
</organism>
<reference evidence="1 2" key="1">
    <citation type="journal article" date="2019" name="Appl. Microbiol. Biotechnol.">
        <title>Differential efficiency of wild type rhizogenic strains for rol gene transformation of plants.</title>
        <authorList>
            <person name="Desmet S."/>
            <person name="De Keyser E."/>
            <person name="Van Vaerenbergh J."/>
            <person name="Baeyen S."/>
            <person name="Van Huylenbroeck J."/>
            <person name="Geelen D."/>
            <person name="Dhooghe E."/>
        </authorList>
    </citation>
    <scope>NUCLEOTIDE SEQUENCE [LARGE SCALE GENOMIC DNA]</scope>
    <source>
        <strain evidence="1 2">GBBC3283</strain>
    </source>
</reference>
<dbReference type="RefSeq" id="WP_142911803.1">
    <property type="nucleotide sequence ID" value="NZ_JAPZLP010000001.1"/>
</dbReference>
<evidence type="ECO:0000313" key="2">
    <source>
        <dbReference type="Proteomes" id="UP000319481"/>
    </source>
</evidence>
<protein>
    <recommendedName>
        <fullName evidence="3">Transcriptional regulator</fullName>
    </recommendedName>
</protein>